<keyword evidence="2" id="KW-1185">Reference proteome</keyword>
<gene>
    <name evidence="1" type="ORF">MRB53_004187</name>
</gene>
<accession>A0ACC2N1G7</accession>
<name>A0ACC2N1G7_PERAE</name>
<organism evidence="1 2">
    <name type="scientific">Persea americana</name>
    <name type="common">Avocado</name>
    <dbReference type="NCBI Taxonomy" id="3435"/>
    <lineage>
        <taxon>Eukaryota</taxon>
        <taxon>Viridiplantae</taxon>
        <taxon>Streptophyta</taxon>
        <taxon>Embryophyta</taxon>
        <taxon>Tracheophyta</taxon>
        <taxon>Spermatophyta</taxon>
        <taxon>Magnoliopsida</taxon>
        <taxon>Magnoliidae</taxon>
        <taxon>Laurales</taxon>
        <taxon>Lauraceae</taxon>
        <taxon>Persea</taxon>
    </lineage>
</organism>
<evidence type="ECO:0000313" key="1">
    <source>
        <dbReference type="EMBL" id="KAJ8651164.1"/>
    </source>
</evidence>
<reference evidence="1 2" key="1">
    <citation type="journal article" date="2022" name="Hortic Res">
        <title>A haplotype resolved chromosomal level avocado genome allows analysis of novel avocado genes.</title>
        <authorList>
            <person name="Nath O."/>
            <person name="Fletcher S.J."/>
            <person name="Hayward A."/>
            <person name="Shaw L.M."/>
            <person name="Masouleh A.K."/>
            <person name="Furtado A."/>
            <person name="Henry R.J."/>
            <person name="Mitter N."/>
        </authorList>
    </citation>
    <scope>NUCLEOTIDE SEQUENCE [LARGE SCALE GENOMIC DNA]</scope>
    <source>
        <strain evidence="2">cv. Hass</strain>
    </source>
</reference>
<proteinExistence type="predicted"/>
<comment type="caution">
    <text evidence="1">The sequence shown here is derived from an EMBL/GenBank/DDBJ whole genome shotgun (WGS) entry which is preliminary data.</text>
</comment>
<sequence>MESHWKRRRRQGAKRHLKKKRGVTGGVSSPPGFFINALSPLFKLSVFGKQSFLFFQAVGIKKKIRSAQADAKILCANSHAYPASMHAGFWWFKSWWLYYELDLFTEALHLAPQECHYSVRVPGSQ</sequence>
<evidence type="ECO:0000313" key="2">
    <source>
        <dbReference type="Proteomes" id="UP001234297"/>
    </source>
</evidence>
<dbReference type="EMBL" id="CM056809">
    <property type="protein sequence ID" value="KAJ8651164.1"/>
    <property type="molecule type" value="Genomic_DNA"/>
</dbReference>
<protein>
    <submittedName>
        <fullName evidence="1">Uncharacterized protein</fullName>
    </submittedName>
</protein>
<dbReference type="Proteomes" id="UP001234297">
    <property type="component" value="Chromosome 1"/>
</dbReference>